<gene>
    <name evidence="2" type="ORF">ETSY2_04690</name>
</gene>
<comment type="caution">
    <text evidence="2">The sequence shown here is derived from an EMBL/GenBank/DDBJ whole genome shotgun (WGS) entry which is preliminary data.</text>
</comment>
<evidence type="ECO:0000256" key="1">
    <source>
        <dbReference type="SAM" id="SignalP"/>
    </source>
</evidence>
<reference evidence="2 3" key="1">
    <citation type="journal article" date="2014" name="Nature">
        <title>An environmental bacterial taxon with a large and distinct metabolic repertoire.</title>
        <authorList>
            <person name="Wilson M.C."/>
            <person name="Mori T."/>
            <person name="Ruckert C."/>
            <person name="Uria A.R."/>
            <person name="Helf M.J."/>
            <person name="Takada K."/>
            <person name="Gernert C."/>
            <person name="Steffens U.A."/>
            <person name="Heycke N."/>
            <person name="Schmitt S."/>
            <person name="Rinke C."/>
            <person name="Helfrich E.J."/>
            <person name="Brachmann A.O."/>
            <person name="Gurgui C."/>
            <person name="Wakimoto T."/>
            <person name="Kracht M."/>
            <person name="Crusemann M."/>
            <person name="Hentschel U."/>
            <person name="Abe I."/>
            <person name="Matsunaga S."/>
            <person name="Kalinowski J."/>
            <person name="Takeyama H."/>
            <person name="Piel J."/>
        </authorList>
    </citation>
    <scope>NUCLEOTIDE SEQUENCE [LARGE SCALE GENOMIC DNA]</scope>
    <source>
        <strain evidence="3">TSY2</strain>
    </source>
</reference>
<dbReference type="HOGENOM" id="CLU_157187_0_0_7"/>
<dbReference type="EMBL" id="AZHX01000187">
    <property type="protein sequence ID" value="ETX08555.1"/>
    <property type="molecule type" value="Genomic_DNA"/>
</dbReference>
<proteinExistence type="predicted"/>
<evidence type="ECO:0000313" key="3">
    <source>
        <dbReference type="Proteomes" id="UP000019140"/>
    </source>
</evidence>
<dbReference type="AlphaFoldDB" id="W4MEE3"/>
<keyword evidence="3" id="KW-1185">Reference proteome</keyword>
<feature type="chain" id="PRO_5004845265" evidence="1">
    <location>
        <begin position="27"/>
        <end position="138"/>
    </location>
</feature>
<keyword evidence="1" id="KW-0732">Signal</keyword>
<evidence type="ECO:0000313" key="2">
    <source>
        <dbReference type="EMBL" id="ETX08555.1"/>
    </source>
</evidence>
<dbReference type="Proteomes" id="UP000019140">
    <property type="component" value="Unassembled WGS sequence"/>
</dbReference>
<feature type="signal peptide" evidence="1">
    <location>
        <begin position="1"/>
        <end position="26"/>
    </location>
</feature>
<organism evidence="2 3">
    <name type="scientific">Candidatus Entotheonella gemina</name>
    <dbReference type="NCBI Taxonomy" id="1429439"/>
    <lineage>
        <taxon>Bacteria</taxon>
        <taxon>Pseudomonadati</taxon>
        <taxon>Nitrospinota/Tectimicrobiota group</taxon>
        <taxon>Candidatus Tectimicrobiota</taxon>
        <taxon>Candidatus Entotheonellia</taxon>
        <taxon>Candidatus Entotheonellales</taxon>
        <taxon>Candidatus Entotheonellaceae</taxon>
        <taxon>Candidatus Entotheonella</taxon>
    </lineage>
</organism>
<name>W4MEE3_9BACT</name>
<protein>
    <submittedName>
        <fullName evidence="2">Uncharacterized protein</fullName>
    </submittedName>
</protein>
<accession>W4MEE3</accession>
<sequence>MTMQTHIKWLGIVLICFAGMAGQAIAGQVEIVHTQFISRSDTWQVYTTLRHGDMGWEHYADAWRVVTEAGDVLGTRTLFHPHVDEQPFTRSQGGIVIPKDTHIVYVEAHDKEHGWSPQRVQVDLRQAKGERFTVQRKE</sequence>